<evidence type="ECO:0000256" key="9">
    <source>
        <dbReference type="PIRSR" id="PIRSR628651-51"/>
    </source>
</evidence>
<feature type="binding site" evidence="9">
    <location>
        <position position="343"/>
    </location>
    <ligand>
        <name>Zn(2+)</name>
        <dbReference type="ChEBI" id="CHEBI:29105"/>
        <label>1</label>
    </ligand>
</feature>
<keyword evidence="15" id="KW-1185">Reference proteome</keyword>
<evidence type="ECO:0000256" key="5">
    <source>
        <dbReference type="ARBA" id="ARBA00022833"/>
    </source>
</evidence>
<evidence type="ECO:0000259" key="13">
    <source>
        <dbReference type="PROSITE" id="PS50016"/>
    </source>
</evidence>
<dbReference type="PROSITE" id="PS50016">
    <property type="entry name" value="ZF_PHD_2"/>
    <property type="match status" value="1"/>
</dbReference>
<evidence type="ECO:0000256" key="11">
    <source>
        <dbReference type="RuleBase" id="RU361213"/>
    </source>
</evidence>
<feature type="site" description="Histone H3K4me3 binding" evidence="8">
    <location>
        <position position="315"/>
    </location>
</feature>
<feature type="binding site" evidence="9">
    <location>
        <position position="340"/>
    </location>
    <ligand>
        <name>Zn(2+)</name>
        <dbReference type="ChEBI" id="CHEBI:29105"/>
        <label>1</label>
    </ligand>
</feature>
<organism evidence="14 15">
    <name type="scientific">Phellinidium pouzarii</name>
    <dbReference type="NCBI Taxonomy" id="167371"/>
    <lineage>
        <taxon>Eukaryota</taxon>
        <taxon>Fungi</taxon>
        <taxon>Dikarya</taxon>
        <taxon>Basidiomycota</taxon>
        <taxon>Agaricomycotina</taxon>
        <taxon>Agaricomycetes</taxon>
        <taxon>Hymenochaetales</taxon>
        <taxon>Hymenochaetaceae</taxon>
        <taxon>Phellinidium</taxon>
    </lineage>
</organism>
<reference evidence="14 15" key="1">
    <citation type="submission" date="2019-02" db="EMBL/GenBank/DDBJ databases">
        <title>Genome sequencing of the rare red list fungi Phellinidium pouzarii.</title>
        <authorList>
            <person name="Buettner E."/>
            <person name="Kellner H."/>
        </authorList>
    </citation>
    <scope>NUCLEOTIDE SEQUENCE [LARGE SCALE GENOMIC DNA]</scope>
    <source>
        <strain evidence="14 15">DSM 108285</strain>
    </source>
</reference>
<dbReference type="GO" id="GO:0000785">
    <property type="term" value="C:chromatin"/>
    <property type="evidence" value="ECO:0007669"/>
    <property type="project" value="UniProtKB-ARBA"/>
</dbReference>
<evidence type="ECO:0000256" key="4">
    <source>
        <dbReference type="ARBA" id="ARBA00022771"/>
    </source>
</evidence>
<evidence type="ECO:0000256" key="1">
    <source>
        <dbReference type="ARBA" id="ARBA00004123"/>
    </source>
</evidence>
<dbReference type="InterPro" id="IPR001965">
    <property type="entry name" value="Znf_PHD"/>
</dbReference>
<dbReference type="GO" id="GO:0006355">
    <property type="term" value="P:regulation of DNA-templated transcription"/>
    <property type="evidence" value="ECO:0007669"/>
    <property type="project" value="TreeGrafter"/>
</dbReference>
<keyword evidence="4 10" id="KW-0863">Zinc-finger</keyword>
<keyword evidence="7 11" id="KW-0539">Nucleus</keyword>
<dbReference type="FunFam" id="3.30.40.10:FF:000177">
    <property type="entry name" value="PHD finger protein ING"/>
    <property type="match status" value="1"/>
</dbReference>
<evidence type="ECO:0000256" key="6">
    <source>
        <dbReference type="ARBA" id="ARBA00022853"/>
    </source>
</evidence>
<feature type="binding site" evidence="9">
    <location>
        <position position="329"/>
    </location>
    <ligand>
        <name>Zn(2+)</name>
        <dbReference type="ChEBI" id="CHEBI:29105"/>
        <label>2</label>
    </ligand>
</feature>
<feature type="site" description="Histone H3K4me3 binding" evidence="8">
    <location>
        <position position="330"/>
    </location>
</feature>
<dbReference type="InterPro" id="IPR019787">
    <property type="entry name" value="Znf_PHD-finger"/>
</dbReference>
<dbReference type="GO" id="GO:0006325">
    <property type="term" value="P:chromatin organization"/>
    <property type="evidence" value="ECO:0007669"/>
    <property type="project" value="UniProtKB-KW"/>
</dbReference>
<dbReference type="GO" id="GO:0005634">
    <property type="term" value="C:nucleus"/>
    <property type="evidence" value="ECO:0007669"/>
    <property type="project" value="UniProtKB-SubCell"/>
</dbReference>
<evidence type="ECO:0000313" key="15">
    <source>
        <dbReference type="Proteomes" id="UP000308199"/>
    </source>
</evidence>
<feature type="region of interest" description="Disordered" evidence="12">
    <location>
        <begin position="212"/>
        <end position="235"/>
    </location>
</feature>
<feature type="site" description="Histone H3K4me3 binding" evidence="8">
    <location>
        <position position="338"/>
    </location>
</feature>
<evidence type="ECO:0000256" key="8">
    <source>
        <dbReference type="PIRSR" id="PIRSR628651-50"/>
    </source>
</evidence>
<sequence>MSPTAVFLIWQEQRKRLSLFSTLSSPATSTTALANDIYKIFTKAQASKYRKHRSTVEQLPLSLYRSFTLLNELDAQAHAHESELLPTIRGYDGGLEALSSGDILPNSASRNRRIGDRAEFSPIHFRIASRGKKRLLAYPVNYLLDLSMLSNDLLRASEEKVNLAKATYNSVDRHVRLLDQAIKEHESHINSDLCFRTGLSLAESSLRSSIRGATGSRNARNTEQPTSIFMSNSTDYLPAPGRRTQRLLAKEPESNSAGTLVTESELKRLVAKPDRNINTSDRNNTTTFRPTFKAKMGSTALSSGDMPIDPHEPRYCYCNQVSWGEMIACDADDCDREWFHLGCAGLTEAPKGKSKWYCNACKERVTSGARKRVH</sequence>
<proteinExistence type="inferred from homology"/>
<accession>A0A4S4LGJ1</accession>
<dbReference type="PANTHER" id="PTHR10333">
    <property type="entry name" value="INHIBITOR OF GROWTH PROTEIN"/>
    <property type="match status" value="1"/>
</dbReference>
<comment type="function">
    <text evidence="11">Component of an histone acetyltransferase complex.</text>
</comment>
<dbReference type="Gene3D" id="3.30.40.10">
    <property type="entry name" value="Zinc/RING finger domain, C3HC4 (zinc finger)"/>
    <property type="match status" value="1"/>
</dbReference>
<evidence type="ECO:0000256" key="2">
    <source>
        <dbReference type="ARBA" id="ARBA00010210"/>
    </source>
</evidence>
<dbReference type="InterPro" id="IPR024610">
    <property type="entry name" value="ING_N_histone-binding"/>
</dbReference>
<comment type="caution">
    <text evidence="14">The sequence shown here is derived from an EMBL/GenBank/DDBJ whole genome shotgun (WGS) entry which is preliminary data.</text>
</comment>
<dbReference type="CDD" id="cd16859">
    <property type="entry name" value="ING_ING4_5"/>
    <property type="match status" value="1"/>
</dbReference>
<comment type="domain">
    <text evidence="11">The PHD-type zinc finger mediates the binding to H3K4me3.</text>
</comment>
<keyword evidence="6 11" id="KW-0156">Chromatin regulator</keyword>
<dbReference type="InterPro" id="IPR013083">
    <property type="entry name" value="Znf_RING/FYVE/PHD"/>
</dbReference>
<evidence type="ECO:0000256" key="10">
    <source>
        <dbReference type="PROSITE-ProRule" id="PRU00146"/>
    </source>
</evidence>
<comment type="similarity">
    <text evidence="2 11">Belongs to the ING family.</text>
</comment>
<feature type="compositionally biased region" description="Polar residues" evidence="12">
    <location>
        <begin position="215"/>
        <end position="235"/>
    </location>
</feature>
<dbReference type="CDD" id="cd15587">
    <property type="entry name" value="PHD_Yng1p_like"/>
    <property type="match status" value="1"/>
</dbReference>
<comment type="subunit">
    <text evidence="11">Component of an histone acetyltransferase complex. Interacts with H3K4me3 and to a lesser extent with H3K4me2.</text>
</comment>
<feature type="binding site" evidence="9">
    <location>
        <position position="334"/>
    </location>
    <ligand>
        <name>Zn(2+)</name>
        <dbReference type="ChEBI" id="CHEBI:29105"/>
        <label>2</label>
    </ligand>
</feature>
<keyword evidence="3 9" id="KW-0479">Metal-binding</keyword>
<dbReference type="InterPro" id="IPR028651">
    <property type="entry name" value="ING_fam"/>
</dbReference>
<evidence type="ECO:0000256" key="7">
    <source>
        <dbReference type="ARBA" id="ARBA00023242"/>
    </source>
</evidence>
<feature type="domain" description="PHD-type" evidence="13">
    <location>
        <begin position="313"/>
        <end position="364"/>
    </location>
</feature>
<dbReference type="GO" id="GO:0008270">
    <property type="term" value="F:zinc ion binding"/>
    <property type="evidence" value="ECO:0007669"/>
    <property type="project" value="UniProtKB-KW"/>
</dbReference>
<dbReference type="InterPro" id="IPR019786">
    <property type="entry name" value="Zinc_finger_PHD-type_CS"/>
</dbReference>
<dbReference type="SMART" id="SM01408">
    <property type="entry name" value="ING"/>
    <property type="match status" value="1"/>
</dbReference>
<dbReference type="OrthoDB" id="5411773at2759"/>
<gene>
    <name evidence="14" type="ORF">EW145_g1065</name>
</gene>
<dbReference type="SMART" id="SM00249">
    <property type="entry name" value="PHD"/>
    <property type="match status" value="1"/>
</dbReference>
<feature type="site" description="Histone H3K4me3 binding" evidence="8">
    <location>
        <position position="326"/>
    </location>
</feature>
<keyword evidence="5 9" id="KW-0862">Zinc</keyword>
<feature type="binding site" evidence="9">
    <location>
        <position position="318"/>
    </location>
    <ligand>
        <name>Zn(2+)</name>
        <dbReference type="ChEBI" id="CHEBI:29105"/>
        <label>1</label>
    </ligand>
</feature>
<dbReference type="EMBL" id="SGPK01000026">
    <property type="protein sequence ID" value="THH10857.1"/>
    <property type="molecule type" value="Genomic_DNA"/>
</dbReference>
<dbReference type="SUPFAM" id="SSF57903">
    <property type="entry name" value="FYVE/PHD zinc finger"/>
    <property type="match status" value="1"/>
</dbReference>
<dbReference type="Pfam" id="PF12998">
    <property type="entry name" value="ING"/>
    <property type="match status" value="2"/>
</dbReference>
<evidence type="ECO:0000256" key="3">
    <source>
        <dbReference type="ARBA" id="ARBA00022723"/>
    </source>
</evidence>
<protein>
    <recommendedName>
        <fullName evidence="11">Chromatin modification-related protein</fullName>
    </recommendedName>
</protein>
<comment type="subcellular location">
    <subcellularLocation>
        <location evidence="1 11">Nucleus</location>
    </subcellularLocation>
</comment>
<evidence type="ECO:0000313" key="14">
    <source>
        <dbReference type="EMBL" id="THH10857.1"/>
    </source>
</evidence>
<dbReference type="PANTHER" id="PTHR10333:SF42">
    <property type="entry name" value="INHIBITOR OF GROWTH PROTEIN 5"/>
    <property type="match status" value="1"/>
</dbReference>
<dbReference type="Proteomes" id="UP000308199">
    <property type="component" value="Unassembled WGS sequence"/>
</dbReference>
<feature type="binding site" evidence="9">
    <location>
        <position position="358"/>
    </location>
    <ligand>
        <name>Zn(2+)</name>
        <dbReference type="ChEBI" id="CHEBI:29105"/>
        <label>2</label>
    </ligand>
</feature>
<dbReference type="PROSITE" id="PS01359">
    <property type="entry name" value="ZF_PHD_1"/>
    <property type="match status" value="1"/>
</dbReference>
<dbReference type="InterPro" id="IPR011011">
    <property type="entry name" value="Znf_FYVE_PHD"/>
</dbReference>
<feature type="binding site" evidence="9">
    <location>
        <position position="316"/>
    </location>
    <ligand>
        <name>Zn(2+)</name>
        <dbReference type="ChEBI" id="CHEBI:29105"/>
        <label>1</label>
    </ligand>
</feature>
<dbReference type="AlphaFoldDB" id="A0A4S4LGJ1"/>
<name>A0A4S4LGJ1_9AGAM</name>
<dbReference type="Gene3D" id="6.10.140.1740">
    <property type="match status" value="1"/>
</dbReference>
<feature type="binding site" evidence="9">
    <location>
        <position position="361"/>
    </location>
    <ligand>
        <name>Zn(2+)</name>
        <dbReference type="ChEBI" id="CHEBI:29105"/>
        <label>2</label>
    </ligand>
</feature>
<evidence type="ECO:0000256" key="12">
    <source>
        <dbReference type="SAM" id="MobiDB-lite"/>
    </source>
</evidence>